<dbReference type="PROSITE" id="PS50943">
    <property type="entry name" value="HTH_CROC1"/>
    <property type="match status" value="1"/>
</dbReference>
<gene>
    <name evidence="3" type="ORF">CUZ56_01500</name>
</gene>
<dbReference type="InterPro" id="IPR010982">
    <property type="entry name" value="Lambda_DNA-bd_dom_sf"/>
</dbReference>
<sequence>MKQHLIKPLVQGRPKGIKTHDPEVAQAFGIAVRQLRLTRGISQEALADLSTLARSHIGRIERGELTPMITVIIKLAKGLEMRSGEIMDETEKILKKTRR</sequence>
<dbReference type="Gene3D" id="1.10.260.40">
    <property type="entry name" value="lambda repressor-like DNA-binding domains"/>
    <property type="match status" value="1"/>
</dbReference>
<dbReference type="AlphaFoldDB" id="A0A433SDA7"/>
<dbReference type="SUPFAM" id="SSF47413">
    <property type="entry name" value="lambda repressor-like DNA-binding domains"/>
    <property type="match status" value="1"/>
</dbReference>
<reference evidence="3 4" key="1">
    <citation type="submission" date="2018-01" db="EMBL/GenBank/DDBJ databases">
        <title>Saezia sanguinis gen. nov., sp. nov., in the order Burkholderiales isolated from human blood.</title>
        <authorList>
            <person name="Medina-Pascual M.J."/>
            <person name="Valdezate S."/>
            <person name="Monzon S."/>
            <person name="Cuesta I."/>
            <person name="Carrasco G."/>
            <person name="Villalon P."/>
            <person name="Saez-Nieto J.A."/>
        </authorList>
    </citation>
    <scope>NUCLEOTIDE SEQUENCE [LARGE SCALE GENOMIC DNA]</scope>
    <source>
        <strain evidence="3 4">CNM695-12</strain>
    </source>
</reference>
<dbReference type="CDD" id="cd00093">
    <property type="entry name" value="HTH_XRE"/>
    <property type="match status" value="1"/>
</dbReference>
<evidence type="ECO:0000313" key="4">
    <source>
        <dbReference type="Proteomes" id="UP000286947"/>
    </source>
</evidence>
<dbReference type="PANTHER" id="PTHR46797">
    <property type="entry name" value="HTH-TYPE TRANSCRIPTIONAL REGULATOR"/>
    <property type="match status" value="1"/>
</dbReference>
<evidence type="ECO:0000256" key="1">
    <source>
        <dbReference type="ARBA" id="ARBA00023125"/>
    </source>
</evidence>
<accession>A0A433SDA7</accession>
<protein>
    <recommendedName>
        <fullName evidence="2">HTH cro/C1-type domain-containing protein</fullName>
    </recommendedName>
</protein>
<dbReference type="GO" id="GO:0003677">
    <property type="term" value="F:DNA binding"/>
    <property type="evidence" value="ECO:0007669"/>
    <property type="project" value="UniProtKB-KW"/>
</dbReference>
<feature type="domain" description="HTH cro/C1-type" evidence="2">
    <location>
        <begin position="32"/>
        <end position="86"/>
    </location>
</feature>
<evidence type="ECO:0000259" key="2">
    <source>
        <dbReference type="PROSITE" id="PS50943"/>
    </source>
</evidence>
<dbReference type="GO" id="GO:0003700">
    <property type="term" value="F:DNA-binding transcription factor activity"/>
    <property type="evidence" value="ECO:0007669"/>
    <property type="project" value="TreeGrafter"/>
</dbReference>
<dbReference type="GO" id="GO:0005829">
    <property type="term" value="C:cytosol"/>
    <property type="evidence" value="ECO:0007669"/>
    <property type="project" value="TreeGrafter"/>
</dbReference>
<dbReference type="SMART" id="SM00530">
    <property type="entry name" value="HTH_XRE"/>
    <property type="match status" value="1"/>
</dbReference>
<dbReference type="Pfam" id="PF01381">
    <property type="entry name" value="HTH_3"/>
    <property type="match status" value="1"/>
</dbReference>
<keyword evidence="4" id="KW-1185">Reference proteome</keyword>
<dbReference type="EMBL" id="PQSP01000003">
    <property type="protein sequence ID" value="RUS66710.1"/>
    <property type="molecule type" value="Genomic_DNA"/>
</dbReference>
<comment type="caution">
    <text evidence="3">The sequence shown here is derived from an EMBL/GenBank/DDBJ whole genome shotgun (WGS) entry which is preliminary data.</text>
</comment>
<dbReference type="InterPro" id="IPR001387">
    <property type="entry name" value="Cro/C1-type_HTH"/>
</dbReference>
<dbReference type="InterPro" id="IPR050807">
    <property type="entry name" value="TransReg_Diox_bact_type"/>
</dbReference>
<dbReference type="PANTHER" id="PTHR46797:SF1">
    <property type="entry name" value="METHYLPHOSPHONATE SYNTHASE"/>
    <property type="match status" value="1"/>
</dbReference>
<dbReference type="Proteomes" id="UP000286947">
    <property type="component" value="Unassembled WGS sequence"/>
</dbReference>
<keyword evidence="1" id="KW-0238">DNA-binding</keyword>
<organism evidence="3 4">
    <name type="scientific">Saezia sanguinis</name>
    <dbReference type="NCBI Taxonomy" id="1965230"/>
    <lineage>
        <taxon>Bacteria</taxon>
        <taxon>Pseudomonadati</taxon>
        <taxon>Pseudomonadota</taxon>
        <taxon>Betaproteobacteria</taxon>
        <taxon>Burkholderiales</taxon>
        <taxon>Saeziaceae</taxon>
        <taxon>Saezia</taxon>
    </lineage>
</organism>
<proteinExistence type="predicted"/>
<name>A0A433SDA7_9BURK</name>
<dbReference type="OrthoDB" id="1097442at2"/>
<evidence type="ECO:0000313" key="3">
    <source>
        <dbReference type="EMBL" id="RUS66710.1"/>
    </source>
</evidence>